<dbReference type="RefSeq" id="WP_336586360.1">
    <property type="nucleotide sequence ID" value="NZ_JBBAXC010000005.1"/>
</dbReference>
<dbReference type="Proteomes" id="UP001312865">
    <property type="component" value="Unassembled WGS sequence"/>
</dbReference>
<name>A0ABU8HC54_9BACI</name>
<dbReference type="Pfam" id="PF07731">
    <property type="entry name" value="Cu-oxidase_2"/>
    <property type="match status" value="1"/>
</dbReference>
<dbReference type="InterPro" id="IPR008972">
    <property type="entry name" value="Cupredoxin"/>
</dbReference>
<dbReference type="Gene3D" id="2.60.40.420">
    <property type="entry name" value="Cupredoxins - blue copper proteins"/>
    <property type="match status" value="3"/>
</dbReference>
<evidence type="ECO:0000313" key="4">
    <source>
        <dbReference type="EMBL" id="MEI5906918.1"/>
    </source>
</evidence>
<dbReference type="EMBL" id="JBBAXC010000005">
    <property type="protein sequence ID" value="MEI5906918.1"/>
    <property type="molecule type" value="Genomic_DNA"/>
</dbReference>
<feature type="domain" description="Plastocyanin-like" evidence="3">
    <location>
        <begin position="142"/>
        <end position="218"/>
    </location>
</feature>
<evidence type="ECO:0000256" key="1">
    <source>
        <dbReference type="ARBA" id="ARBA00010609"/>
    </source>
</evidence>
<dbReference type="CDD" id="cd13868">
    <property type="entry name" value="CuRO_2_CotA_like"/>
    <property type="match status" value="1"/>
</dbReference>
<comment type="caution">
    <text evidence="4">The sequence shown here is derived from an EMBL/GenBank/DDBJ whole genome shotgun (WGS) entry which is preliminary data.</text>
</comment>
<dbReference type="Pfam" id="PF07732">
    <property type="entry name" value="Cu-oxidase_3"/>
    <property type="match status" value="1"/>
</dbReference>
<dbReference type="SUPFAM" id="SSF49503">
    <property type="entry name" value="Cupredoxins"/>
    <property type="match status" value="3"/>
</dbReference>
<gene>
    <name evidence="4" type="ORF">WAK64_07585</name>
</gene>
<comment type="similarity">
    <text evidence="1">Belongs to the multicopper oxidase family.</text>
</comment>
<dbReference type="CDD" id="cd13844">
    <property type="entry name" value="CuRO_1_BOD_CotA_like"/>
    <property type="match status" value="1"/>
</dbReference>
<evidence type="ECO:0000259" key="3">
    <source>
        <dbReference type="Pfam" id="PF07732"/>
    </source>
</evidence>
<proteinExistence type="inferred from homology"/>
<sequence>MTKPLNPKKIPKYINQLEKPNVFKPTVVKDPETGEVVSHNYTVFATAFTQQLLPPDFPPTPVWGYEGIIEDGTCFQSTPGPTIEAVRGISVNVQWVNNLDKPNFLPVDPTLHWANPNNMPTPTPEFLPFPPGYPLAQSPVTIVTHLHGSETRSDSDGHPEAWFSAGEDKKGQAFIKSRYTYPNEQQPATLWYHDHSLGVSRLNVVAGLSGFYLLRDPNNQIEPLLPKGPFEIPLVIQDRSFNKDGTLFFPNKGVSPEAHPYWVNDFLGNTIVVNGKVWPNLNVERRQYRFRMLNGSNSRFYCLKLSNQQPMVQIGSDGGFLPCPVSLKEILLAPAERADVLIDFSKLDPGTEIIVWNDAVAPFPAGDAPDPNTVGQIMRFTVMDTKPVPPKPLPPILNDIPELIPDTPQRTFTLNVVNGKKGPLELLLDGQKWDAPISETPIVGSTVDWVVANVSRATHPIHVHLIQSRIVDRQLFDVERYLADWISLNGEPPLQHPTIPLPVEPYLIGKPFAPDLNEQGWKDTIRMNPNEVTRIRLRFTPQDVDTRESKPGVNLFSFDPTFGPGYVWHCHILDHEDNEMMRPMKIITCPAEPNPQTCCQVIVEGSTQLVPPALDNGTLSTNKNVFAEVEKVCAEKVIISGFLRNTITYTAVLDNGEMKEQTVTNDHPFQCTIDRDDANENDSFIITGTSVICEIVSHTQNFGTHPVTKDQVAFKFVEKDIIKICIQKECINQPPQES</sequence>
<feature type="domain" description="Plastocyanin-like" evidence="2">
    <location>
        <begin position="429"/>
        <end position="585"/>
    </location>
</feature>
<evidence type="ECO:0000313" key="5">
    <source>
        <dbReference type="Proteomes" id="UP001312865"/>
    </source>
</evidence>
<dbReference type="InterPro" id="IPR045087">
    <property type="entry name" value="Cu-oxidase_fam"/>
</dbReference>
<organism evidence="4 5">
    <name type="scientific">Bacillus spongiae</name>
    <dbReference type="NCBI Taxonomy" id="2683610"/>
    <lineage>
        <taxon>Bacteria</taxon>
        <taxon>Bacillati</taxon>
        <taxon>Bacillota</taxon>
        <taxon>Bacilli</taxon>
        <taxon>Bacillales</taxon>
        <taxon>Bacillaceae</taxon>
        <taxon>Bacillus</taxon>
    </lineage>
</organism>
<dbReference type="PANTHER" id="PTHR48267:SF1">
    <property type="entry name" value="BILIRUBIN OXIDASE"/>
    <property type="match status" value="1"/>
</dbReference>
<reference evidence="4 5" key="1">
    <citation type="journal article" date="2018" name="J. Microbiol.">
        <title>Bacillus spongiae sp. nov., isolated from sponge of Jeju Island.</title>
        <authorList>
            <person name="Lee G.E."/>
            <person name="Im W.T."/>
            <person name="Park J.S."/>
        </authorList>
    </citation>
    <scope>NUCLEOTIDE SEQUENCE [LARGE SCALE GENOMIC DNA]</scope>
    <source>
        <strain evidence="4 5">135PIL107-10</strain>
    </source>
</reference>
<dbReference type="InterPro" id="IPR011706">
    <property type="entry name" value="Cu-oxidase_C"/>
</dbReference>
<evidence type="ECO:0000259" key="2">
    <source>
        <dbReference type="Pfam" id="PF07731"/>
    </source>
</evidence>
<keyword evidence="5" id="KW-1185">Reference proteome</keyword>
<accession>A0ABU8HC54</accession>
<dbReference type="InterPro" id="IPR011707">
    <property type="entry name" value="Cu-oxidase-like_N"/>
</dbReference>
<dbReference type="CDD" id="cd13891">
    <property type="entry name" value="CuRO_3_CotA_like"/>
    <property type="match status" value="1"/>
</dbReference>
<protein>
    <submittedName>
        <fullName evidence="4">Multicopper oxidase</fullName>
    </submittedName>
</protein>
<dbReference type="PANTHER" id="PTHR48267">
    <property type="entry name" value="CUPREDOXIN SUPERFAMILY PROTEIN"/>
    <property type="match status" value="1"/>
</dbReference>